<dbReference type="Proteomes" id="UP000515243">
    <property type="component" value="Chromosome 1"/>
</dbReference>
<dbReference type="OrthoDB" id="2890392at2"/>
<dbReference type="EMBL" id="WOFV02000036">
    <property type="protein sequence ID" value="NAS18542.1"/>
    <property type="molecule type" value="Genomic_DNA"/>
</dbReference>
<dbReference type="GeneID" id="92945517"/>
<evidence type="ECO:0000313" key="8">
    <source>
        <dbReference type="Proteomes" id="UP000515243"/>
    </source>
</evidence>
<gene>
    <name evidence="3" type="ORF">AWN73_11045</name>
    <name evidence="1" type="ORF">CBU02nite_04920</name>
    <name evidence="4" type="ORF">FF104_15050</name>
    <name evidence="2" type="ORF">GND98_011835</name>
</gene>
<evidence type="ECO:0000313" key="2">
    <source>
        <dbReference type="EMBL" id="NAS18542.1"/>
    </source>
</evidence>
<dbReference type="Proteomes" id="UP000238081">
    <property type="component" value="Unassembled WGS sequence"/>
</dbReference>
<dbReference type="Proteomes" id="UP000474042">
    <property type="component" value="Unassembled WGS sequence"/>
</dbReference>
<reference evidence="2 7" key="4">
    <citation type="submission" date="2020-01" db="EMBL/GenBank/DDBJ databases">
        <title>Genome sequence of a 1,3-propanediol producer, Clostridium butyricum S3.</title>
        <authorList>
            <person name="Zhou J."/>
        </authorList>
    </citation>
    <scope>NUCLEOTIDE SEQUENCE [LARGE SCALE GENOMIC DNA]</scope>
    <source>
        <strain evidence="2 7">S3</strain>
    </source>
</reference>
<evidence type="ECO:0000313" key="7">
    <source>
        <dbReference type="Proteomes" id="UP000474042"/>
    </source>
</evidence>
<dbReference type="Proteomes" id="UP000321089">
    <property type="component" value="Unassembled WGS sequence"/>
</dbReference>
<dbReference type="RefSeq" id="WP_002582140.1">
    <property type="nucleotide sequence ID" value="NZ_AP019716.1"/>
</dbReference>
<reference evidence="1 6" key="3">
    <citation type="submission" date="2019-07" db="EMBL/GenBank/DDBJ databases">
        <title>Whole genome shotgun sequence of Clostridium butyricum NBRC 3858.</title>
        <authorList>
            <person name="Hosoyama A."/>
            <person name="Uohara A."/>
            <person name="Ohji S."/>
            <person name="Ichikawa N."/>
        </authorList>
    </citation>
    <scope>NUCLEOTIDE SEQUENCE [LARGE SCALE GENOMIC DNA]</scope>
    <source>
        <strain evidence="1 6">NBRC 3858</strain>
    </source>
</reference>
<evidence type="ECO:0000313" key="6">
    <source>
        <dbReference type="Proteomes" id="UP000321089"/>
    </source>
</evidence>
<protein>
    <submittedName>
        <fullName evidence="3">Uncharacterized protein</fullName>
    </submittedName>
</protein>
<evidence type="ECO:0000313" key="4">
    <source>
        <dbReference type="EMBL" id="QMW92250.1"/>
    </source>
</evidence>
<dbReference type="EMBL" id="BKBC01000005">
    <property type="protein sequence ID" value="GEQ19986.1"/>
    <property type="molecule type" value="Genomic_DNA"/>
</dbReference>
<proteinExistence type="predicted"/>
<name>A0A0A6SEK1_CLOBU</name>
<organism evidence="3 5">
    <name type="scientific">Clostridium butyricum</name>
    <dbReference type="NCBI Taxonomy" id="1492"/>
    <lineage>
        <taxon>Bacteria</taxon>
        <taxon>Bacillati</taxon>
        <taxon>Bacillota</taxon>
        <taxon>Clostridia</taxon>
        <taxon>Eubacteriales</taxon>
        <taxon>Clostridiaceae</taxon>
        <taxon>Clostridium</taxon>
    </lineage>
</organism>
<dbReference type="KEGG" id="cbut:ATN24_04305"/>
<evidence type="ECO:0000313" key="1">
    <source>
        <dbReference type="EMBL" id="GEQ19986.1"/>
    </source>
</evidence>
<dbReference type="EMBL" id="CP040626">
    <property type="protein sequence ID" value="QMW92250.1"/>
    <property type="molecule type" value="Genomic_DNA"/>
</dbReference>
<sequence length="61" mass="6985">MARIIMDNGKQYNVDERDLDRIMYETKSFAGVHLREGLIKLPGQNIAINPKHISSVEELES</sequence>
<evidence type="ECO:0000313" key="3">
    <source>
        <dbReference type="EMBL" id="PPV15614.1"/>
    </source>
</evidence>
<reference evidence="3 5" key="1">
    <citation type="submission" date="2016-01" db="EMBL/GenBank/DDBJ databases">
        <title>Characterization of the Clostridium difficile lineages that are prevalent in Hong Kong and China.</title>
        <authorList>
            <person name="Kwok J.S.-L."/>
            <person name="Lam W.-Y."/>
            <person name="Ip M."/>
            <person name="Chan T.-F."/>
            <person name="Hawkey P.M."/>
            <person name="Tsui S.K.-W."/>
        </authorList>
    </citation>
    <scope>NUCLEOTIDE SEQUENCE [LARGE SCALE GENOMIC DNA]</scope>
    <source>
        <strain evidence="3 5">300064</strain>
    </source>
</reference>
<reference evidence="4 8" key="2">
    <citation type="submission" date="2019-05" db="EMBL/GenBank/DDBJ databases">
        <authorList>
            <person name="Schori C."/>
            <person name="Ahrens C."/>
        </authorList>
    </citation>
    <scope>NUCLEOTIDE SEQUENCE [LARGE SCALE GENOMIC DNA]</scope>
    <source>
        <strain evidence="4 8">DSM 10702</strain>
    </source>
</reference>
<evidence type="ECO:0000313" key="5">
    <source>
        <dbReference type="Proteomes" id="UP000238081"/>
    </source>
</evidence>
<accession>A0A0A6SEK1</accession>
<dbReference type="AlphaFoldDB" id="A0A0A6SEK1"/>
<dbReference type="EMBL" id="LRDH01000097">
    <property type="protein sequence ID" value="PPV15614.1"/>
    <property type="molecule type" value="Genomic_DNA"/>
</dbReference>